<dbReference type="InterPro" id="IPR012910">
    <property type="entry name" value="Plug_dom"/>
</dbReference>
<dbReference type="PANTHER" id="PTHR30069">
    <property type="entry name" value="TONB-DEPENDENT OUTER MEMBRANE RECEPTOR"/>
    <property type="match status" value="1"/>
</dbReference>
<dbReference type="Proteomes" id="UP000603640">
    <property type="component" value="Unassembled WGS sequence"/>
</dbReference>
<dbReference type="SUPFAM" id="SSF49464">
    <property type="entry name" value="Carboxypeptidase regulatory domain-like"/>
    <property type="match status" value="1"/>
</dbReference>
<sequence length="842" mass="91804">MKKIILIAVAGFLATQASFAQNLASPPAGGAKAPVATQPTAKGEGKISGIIHDELTKAPVEFASVALVNKATGKIVNGSTTDSKGRFSIAEVAPGQYKLSISFVGYESMTVDNVALEKGKDEVNVGTVILKSSTKTLSEVTITGEKPLIEDKVDRMVYNTEKDINPGATAAEVMAKVPGVSVDLEGNVQLRGSSNIRVLINNKPSAVVASSVADALKQIPADQIKSVEVITSPSAKYDAEGTAGIINIILKKDSGVQGLTGNLSSNLGTINSNGSVGLNYRKGKVGLSSTLGYAVSDMHGKNNIVSVFGPGSSVSRSVQEVDANRIASSKLVQFGADYGLSKTSYIATGIRMTIPDVEFKTTQLTTNTFKSAPENRNTRVGSNGFDGINYDINLDYTKSFKKPGQELSVLGLLSRNTRNNENFMDLYQNGQLTQKEQNYNDAYNEEATVQTDYIHPLNKTQTLEVGTKAIWRYAESEYRFLVASPASSPFVLQPDRTDLFTYNQDVLSSYAIYGLKLEKYNVKMGLRYEHTQIDGDFISNGTRVEQEYNNLFPNVSVSRNLKQNQTIKFNYSKRIQRPQLSLLNPYENLGNPKNVVRGNPDLEAELTDAYELGYSTFFKSGATINASLYWRQTNNAIQSLSTPYNGSDPDSVGRVTTTFGNVGQESFYGLSLSGSTKFWEKGRISSNVNLFYASIQGGGQQQSNSGIVYNTNLNLSYNFNKGFSAQMAGDYNSAQVSLQGKALAYGTYNFAVRKEVLNKKGNVTLGVNNPFNKYVTRERLIKTYNSENVLVLDQSNALSLNMRQVRLSFNYQFGKQDGKAKPRKVKKVSNDDAKEGEENSMQ</sequence>
<dbReference type="EMBL" id="JACRVF010000005">
    <property type="protein sequence ID" value="MBC5994458.1"/>
    <property type="molecule type" value="Genomic_DNA"/>
</dbReference>
<evidence type="ECO:0000313" key="13">
    <source>
        <dbReference type="EMBL" id="MBC5994458.1"/>
    </source>
</evidence>
<dbReference type="SUPFAM" id="SSF56935">
    <property type="entry name" value="Porins"/>
    <property type="match status" value="1"/>
</dbReference>
<evidence type="ECO:0000313" key="14">
    <source>
        <dbReference type="Proteomes" id="UP000603640"/>
    </source>
</evidence>
<dbReference type="InterPro" id="IPR008969">
    <property type="entry name" value="CarboxyPept-like_regulatory"/>
</dbReference>
<evidence type="ECO:0000256" key="5">
    <source>
        <dbReference type="ARBA" id="ARBA00022729"/>
    </source>
</evidence>
<protein>
    <submittedName>
        <fullName evidence="13">TonB-dependent receptor</fullName>
    </submittedName>
</protein>
<dbReference type="InterPro" id="IPR039426">
    <property type="entry name" value="TonB-dep_rcpt-like"/>
</dbReference>
<dbReference type="AlphaFoldDB" id="A0A923N929"/>
<organism evidence="13 14">
    <name type="scientific">Pontibacter cellulosilyticus</name>
    <dbReference type="NCBI Taxonomy" id="1720253"/>
    <lineage>
        <taxon>Bacteria</taxon>
        <taxon>Pseudomonadati</taxon>
        <taxon>Bacteroidota</taxon>
        <taxon>Cytophagia</taxon>
        <taxon>Cytophagales</taxon>
        <taxon>Hymenobacteraceae</taxon>
        <taxon>Pontibacter</taxon>
    </lineage>
</organism>
<dbReference type="Pfam" id="PF13620">
    <property type="entry name" value="CarboxypepD_reg"/>
    <property type="match status" value="1"/>
</dbReference>
<evidence type="ECO:0000256" key="2">
    <source>
        <dbReference type="ARBA" id="ARBA00022448"/>
    </source>
</evidence>
<evidence type="ECO:0000256" key="9">
    <source>
        <dbReference type="SAM" id="MobiDB-lite"/>
    </source>
</evidence>
<feature type="domain" description="Outer membrane protein beta-barrel" evidence="12">
    <location>
        <begin position="398"/>
        <end position="811"/>
    </location>
</feature>
<dbReference type="GO" id="GO:0044718">
    <property type="term" value="P:siderophore transmembrane transport"/>
    <property type="evidence" value="ECO:0007669"/>
    <property type="project" value="TreeGrafter"/>
</dbReference>
<dbReference type="GO" id="GO:0015344">
    <property type="term" value="F:siderophore uptake transmembrane transporter activity"/>
    <property type="evidence" value="ECO:0007669"/>
    <property type="project" value="TreeGrafter"/>
</dbReference>
<dbReference type="Gene3D" id="2.40.170.20">
    <property type="entry name" value="TonB-dependent receptor, beta-barrel domain"/>
    <property type="match status" value="1"/>
</dbReference>
<dbReference type="PANTHER" id="PTHR30069:SF29">
    <property type="entry name" value="HEMOGLOBIN AND HEMOGLOBIN-HAPTOGLOBIN-BINDING PROTEIN 1-RELATED"/>
    <property type="match status" value="1"/>
</dbReference>
<dbReference type="InterPro" id="IPR041700">
    <property type="entry name" value="OMP_b-brl_3"/>
</dbReference>
<feature type="chain" id="PRO_5036897628" evidence="10">
    <location>
        <begin position="21"/>
        <end position="842"/>
    </location>
</feature>
<evidence type="ECO:0000256" key="10">
    <source>
        <dbReference type="SAM" id="SignalP"/>
    </source>
</evidence>
<feature type="domain" description="TonB-dependent receptor plug" evidence="11">
    <location>
        <begin position="166"/>
        <end position="245"/>
    </location>
</feature>
<keyword evidence="14" id="KW-1185">Reference proteome</keyword>
<reference evidence="13" key="1">
    <citation type="submission" date="2020-08" db="EMBL/GenBank/DDBJ databases">
        <title>Pontibacter sp. SD6 16S ribosomal RNA gene Genome sequencing and assembly.</title>
        <authorList>
            <person name="Kang M."/>
        </authorList>
    </citation>
    <scope>NUCLEOTIDE SEQUENCE</scope>
    <source>
        <strain evidence="13">SD6</strain>
    </source>
</reference>
<keyword evidence="4 8" id="KW-0812">Transmembrane</keyword>
<comment type="subcellular location">
    <subcellularLocation>
        <location evidence="1 8">Cell outer membrane</location>
        <topology evidence="1 8">Multi-pass membrane protein</topology>
    </subcellularLocation>
</comment>
<dbReference type="Pfam" id="PF07715">
    <property type="entry name" value="Plug"/>
    <property type="match status" value="1"/>
</dbReference>
<evidence type="ECO:0000256" key="4">
    <source>
        <dbReference type="ARBA" id="ARBA00022692"/>
    </source>
</evidence>
<dbReference type="InterPro" id="IPR037066">
    <property type="entry name" value="Plug_dom_sf"/>
</dbReference>
<name>A0A923N929_9BACT</name>
<dbReference type="GO" id="GO:0009279">
    <property type="term" value="C:cell outer membrane"/>
    <property type="evidence" value="ECO:0007669"/>
    <property type="project" value="UniProtKB-SubCell"/>
</dbReference>
<keyword evidence="5 10" id="KW-0732">Signal</keyword>
<evidence type="ECO:0000259" key="11">
    <source>
        <dbReference type="Pfam" id="PF07715"/>
    </source>
</evidence>
<keyword evidence="2 8" id="KW-0813">Transport</keyword>
<keyword evidence="7 8" id="KW-0998">Cell outer membrane</keyword>
<dbReference type="RefSeq" id="WP_187068480.1">
    <property type="nucleotide sequence ID" value="NZ_JACRVF010000005.1"/>
</dbReference>
<keyword evidence="3 8" id="KW-1134">Transmembrane beta strand</keyword>
<evidence type="ECO:0000256" key="3">
    <source>
        <dbReference type="ARBA" id="ARBA00022452"/>
    </source>
</evidence>
<dbReference type="Pfam" id="PF14905">
    <property type="entry name" value="OMP_b-brl_3"/>
    <property type="match status" value="1"/>
</dbReference>
<comment type="caution">
    <text evidence="13">The sequence shown here is derived from an EMBL/GenBank/DDBJ whole genome shotgun (WGS) entry which is preliminary data.</text>
</comment>
<accession>A0A923N929</accession>
<gene>
    <name evidence="13" type="ORF">H8S84_16565</name>
</gene>
<keyword evidence="13" id="KW-0675">Receptor</keyword>
<evidence type="ECO:0000256" key="7">
    <source>
        <dbReference type="ARBA" id="ARBA00023237"/>
    </source>
</evidence>
<dbReference type="Gene3D" id="2.170.130.10">
    <property type="entry name" value="TonB-dependent receptor, plug domain"/>
    <property type="match status" value="1"/>
</dbReference>
<evidence type="ECO:0000256" key="1">
    <source>
        <dbReference type="ARBA" id="ARBA00004571"/>
    </source>
</evidence>
<feature type="signal peptide" evidence="10">
    <location>
        <begin position="1"/>
        <end position="20"/>
    </location>
</feature>
<comment type="similarity">
    <text evidence="8">Belongs to the TonB-dependent receptor family.</text>
</comment>
<evidence type="ECO:0000259" key="12">
    <source>
        <dbReference type="Pfam" id="PF14905"/>
    </source>
</evidence>
<keyword evidence="6 8" id="KW-0472">Membrane</keyword>
<feature type="compositionally biased region" description="Basic and acidic residues" evidence="9">
    <location>
        <begin position="828"/>
        <end position="842"/>
    </location>
</feature>
<evidence type="ECO:0000256" key="6">
    <source>
        <dbReference type="ARBA" id="ARBA00023136"/>
    </source>
</evidence>
<dbReference type="PROSITE" id="PS52016">
    <property type="entry name" value="TONB_DEPENDENT_REC_3"/>
    <property type="match status" value="1"/>
</dbReference>
<dbReference type="Gene3D" id="2.60.40.1120">
    <property type="entry name" value="Carboxypeptidase-like, regulatory domain"/>
    <property type="match status" value="1"/>
</dbReference>
<proteinExistence type="inferred from homology"/>
<dbReference type="InterPro" id="IPR036942">
    <property type="entry name" value="Beta-barrel_TonB_sf"/>
</dbReference>
<evidence type="ECO:0000256" key="8">
    <source>
        <dbReference type="PROSITE-ProRule" id="PRU01360"/>
    </source>
</evidence>
<feature type="region of interest" description="Disordered" evidence="9">
    <location>
        <begin position="815"/>
        <end position="842"/>
    </location>
</feature>